<evidence type="ECO:0000259" key="1">
    <source>
        <dbReference type="Pfam" id="PF05157"/>
    </source>
</evidence>
<dbReference type="AlphaFoldDB" id="A0A382WG19"/>
<dbReference type="FunFam" id="3.30.300.160:FF:000002">
    <property type="entry name" value="Type II secretion system protein E"/>
    <property type="match status" value="1"/>
</dbReference>
<dbReference type="PANTHER" id="PTHR30258">
    <property type="entry name" value="TYPE II SECRETION SYSTEM PROTEIN GSPE-RELATED"/>
    <property type="match status" value="1"/>
</dbReference>
<dbReference type="SUPFAM" id="SSF160246">
    <property type="entry name" value="EspE N-terminal domain-like"/>
    <property type="match status" value="1"/>
</dbReference>
<gene>
    <name evidence="2" type="ORF">METZ01_LOCUS410740</name>
</gene>
<dbReference type="PANTHER" id="PTHR30258:SF2">
    <property type="entry name" value="COMG OPERON PROTEIN 1"/>
    <property type="match status" value="1"/>
</dbReference>
<dbReference type="Pfam" id="PF05157">
    <property type="entry name" value="MshEN"/>
    <property type="match status" value="1"/>
</dbReference>
<feature type="non-terminal residue" evidence="2">
    <location>
        <position position="1"/>
    </location>
</feature>
<dbReference type="GO" id="GO:0016887">
    <property type="term" value="F:ATP hydrolysis activity"/>
    <property type="evidence" value="ECO:0007669"/>
    <property type="project" value="TreeGrafter"/>
</dbReference>
<sequence length="202" mass="21673">VAVNDDYLIDTLMNMGAVDSAQVDAARPAAEAANAGVVDTLIVQKVLDPDRIVHARAMQFGSEVVDLGDVKVQDDLLKALPRHIARRYQVVPVEYDGSTLTVAMADPSDIDATDGLNRLLDVSAIVFKVASETQIKEAIDKFYGSSDEAVERLVTELSQTQVDIAAGDVDAYAIDDDALGKEQEAPLVKLVNAIITEGFRMG</sequence>
<feature type="domain" description="Type II secretion system protein GspE N-terminal" evidence="1">
    <location>
        <begin position="60"/>
        <end position="148"/>
    </location>
</feature>
<accession>A0A382WG19</accession>
<protein>
    <recommendedName>
        <fullName evidence="1">Type II secretion system protein GspE N-terminal domain-containing protein</fullName>
    </recommendedName>
</protein>
<feature type="non-terminal residue" evidence="2">
    <location>
        <position position="202"/>
    </location>
</feature>
<dbReference type="InterPro" id="IPR037257">
    <property type="entry name" value="T2SS_E_N_sf"/>
</dbReference>
<name>A0A382WG19_9ZZZZ</name>
<dbReference type="GO" id="GO:0005886">
    <property type="term" value="C:plasma membrane"/>
    <property type="evidence" value="ECO:0007669"/>
    <property type="project" value="TreeGrafter"/>
</dbReference>
<dbReference type="EMBL" id="UINC01159664">
    <property type="protein sequence ID" value="SVD57886.1"/>
    <property type="molecule type" value="Genomic_DNA"/>
</dbReference>
<dbReference type="Gene3D" id="3.30.300.160">
    <property type="entry name" value="Type II secretion system, protein E, N-terminal domain"/>
    <property type="match status" value="1"/>
</dbReference>
<reference evidence="2" key="1">
    <citation type="submission" date="2018-05" db="EMBL/GenBank/DDBJ databases">
        <authorList>
            <person name="Lanie J.A."/>
            <person name="Ng W.-L."/>
            <person name="Kazmierczak K.M."/>
            <person name="Andrzejewski T.M."/>
            <person name="Davidsen T.M."/>
            <person name="Wayne K.J."/>
            <person name="Tettelin H."/>
            <person name="Glass J.I."/>
            <person name="Rusch D."/>
            <person name="Podicherti R."/>
            <person name="Tsui H.-C.T."/>
            <person name="Winkler M.E."/>
        </authorList>
    </citation>
    <scope>NUCLEOTIDE SEQUENCE</scope>
</reference>
<evidence type="ECO:0000313" key="2">
    <source>
        <dbReference type="EMBL" id="SVD57886.1"/>
    </source>
</evidence>
<proteinExistence type="predicted"/>
<dbReference type="InterPro" id="IPR007831">
    <property type="entry name" value="T2SS_GspE_N"/>
</dbReference>
<organism evidence="2">
    <name type="scientific">marine metagenome</name>
    <dbReference type="NCBI Taxonomy" id="408172"/>
    <lineage>
        <taxon>unclassified sequences</taxon>
        <taxon>metagenomes</taxon>
        <taxon>ecological metagenomes</taxon>
    </lineage>
</organism>